<keyword evidence="3" id="KW-0560">Oxidoreductase</keyword>
<feature type="binding site" evidence="5">
    <location>
        <position position="7"/>
    </location>
    <ligand>
        <name>Fe cation</name>
        <dbReference type="ChEBI" id="CHEBI:24875"/>
        <note>catalytic</note>
    </ligand>
</feature>
<evidence type="ECO:0000256" key="2">
    <source>
        <dbReference type="ARBA" id="ARBA00022723"/>
    </source>
</evidence>
<reference evidence="8" key="1">
    <citation type="journal article" date="2007" name="Plant Cell">
        <title>Dothideomycete-plant interactions illuminated by genome sequencing and EST analysis of the wheat pathogen Stagonospora nodorum.</title>
        <authorList>
            <person name="Hane J.K."/>
            <person name="Lowe R.G."/>
            <person name="Solomon P.S."/>
            <person name="Tan K.C."/>
            <person name="Schoch C.L."/>
            <person name="Spatafora J.W."/>
            <person name="Crous P.W."/>
            <person name="Kodira C."/>
            <person name="Birren B.W."/>
            <person name="Galagan J.E."/>
            <person name="Torriani S.F."/>
            <person name="McDonald B.A."/>
            <person name="Oliver R.P."/>
        </authorList>
    </citation>
    <scope>NUCLEOTIDE SEQUENCE [LARGE SCALE GENOMIC DNA]</scope>
    <source>
        <strain evidence="8">SN15 / ATCC MYA-4574 / FGSC 10173</strain>
    </source>
</reference>
<feature type="binding site" evidence="5">
    <location>
        <position position="206"/>
    </location>
    <ligand>
        <name>Fe cation</name>
        <dbReference type="ChEBI" id="CHEBI:24875"/>
        <note>catalytic</note>
    </ligand>
</feature>
<evidence type="ECO:0000313" key="7">
    <source>
        <dbReference type="EMBL" id="EAT91332.2"/>
    </source>
</evidence>
<evidence type="ECO:0000256" key="3">
    <source>
        <dbReference type="ARBA" id="ARBA00023002"/>
    </source>
</evidence>
<sequence length="562" mass="63405">MQASRSHIAGSYEDEEGKIVVDLTVASDNVFFFFPPDDQENTPKTLLQRNKLLSDMYRWVFDPKAPTNTRVQPAKVFGANGEFSRVDDRVLTKKYNHFWQCNIDPTKPYDVAKCGPPAGGLFNVLGHFEWDTGKQDTWWAGPTCTFQEPVFVPKAGSTTEGEGYLIALLNHLDVLRNDILIFDAQNLTQGPLAAIHLPVKLRLGLHGNFVEQKEIDDWAERRKEGGEVGPAVPAKDMLPWQKKIEFPDTAGVLACEEHFYCNDCAIEVFHRSMIYLNEFPASCCSCSRNGLPPALFTELLGQEFMDEYLLKLSKYYTAEAIRVFCFICLLPWVSFHLAWGCPAHGDPPEGYDDEGFERSPRGIHLLTGRNREGKNGHEMPNGIGPDSYEDSEDDDADADADVNLFHAHYLAAREEAHTQREALYDHHLAGMNEWIQQRDECLEERDEQIEQLCLYLEAISQALAPETDEHEADPGGLARYQQLLNLLDNEGEADVLVDAEEETEQEDTLDFGLKMMFEDEQTLHDKRHPTVKVLGSATSGMLQCSIAAHVNPFSILDEADEE</sequence>
<dbReference type="PANTHER" id="PTHR10543:SF89">
    <property type="entry name" value="CAROTENOID 9,10(9',10')-CLEAVAGE DIOXYGENASE 1"/>
    <property type="match status" value="1"/>
</dbReference>
<dbReference type="VEuPathDB" id="FungiDB:JI435_301060"/>
<dbReference type="GeneID" id="5969162"/>
<evidence type="ECO:0000256" key="5">
    <source>
        <dbReference type="PIRSR" id="PIRSR604294-1"/>
    </source>
</evidence>
<dbReference type="VEuPathDB" id="FungiDB:JI435_409620"/>
<keyword evidence="2 5" id="KW-0479">Metal-binding</keyword>
<organism evidence="7 8">
    <name type="scientific">Phaeosphaeria nodorum (strain SN15 / ATCC MYA-4574 / FGSC 10173)</name>
    <name type="common">Glume blotch fungus</name>
    <name type="synonym">Parastagonospora nodorum</name>
    <dbReference type="NCBI Taxonomy" id="321614"/>
    <lineage>
        <taxon>Eukaryota</taxon>
        <taxon>Fungi</taxon>
        <taxon>Dikarya</taxon>
        <taxon>Ascomycota</taxon>
        <taxon>Pezizomycotina</taxon>
        <taxon>Dothideomycetes</taxon>
        <taxon>Pleosporomycetidae</taxon>
        <taxon>Pleosporales</taxon>
        <taxon>Pleosporineae</taxon>
        <taxon>Phaeosphaeriaceae</taxon>
        <taxon>Parastagonospora</taxon>
    </lineage>
</organism>
<evidence type="ECO:0000256" key="4">
    <source>
        <dbReference type="ARBA" id="ARBA00023004"/>
    </source>
</evidence>
<dbReference type="KEGG" id="pno:SNOG_01683"/>
<dbReference type="RefSeq" id="XP_001792317.1">
    <property type="nucleotide sequence ID" value="XM_001792265.1"/>
</dbReference>
<feature type="region of interest" description="Disordered" evidence="6">
    <location>
        <begin position="367"/>
        <end position="395"/>
    </location>
</feature>
<dbReference type="EMBL" id="CH445326">
    <property type="protein sequence ID" value="EAT91332.2"/>
    <property type="molecule type" value="Genomic_DNA"/>
</dbReference>
<keyword evidence="4 5" id="KW-0408">Iron</keyword>
<dbReference type="GO" id="GO:0046872">
    <property type="term" value="F:metal ion binding"/>
    <property type="evidence" value="ECO:0007669"/>
    <property type="project" value="UniProtKB-KW"/>
</dbReference>
<dbReference type="Pfam" id="PF03055">
    <property type="entry name" value="RPE65"/>
    <property type="match status" value="1"/>
</dbReference>
<dbReference type="Proteomes" id="UP000001055">
    <property type="component" value="Unassembled WGS sequence"/>
</dbReference>
<accession>Q0V2T1</accession>
<dbReference type="PANTHER" id="PTHR10543">
    <property type="entry name" value="BETA-CAROTENE DIOXYGENASE"/>
    <property type="match status" value="1"/>
</dbReference>
<protein>
    <submittedName>
        <fullName evidence="7">Uncharacterized protein</fullName>
    </submittedName>
</protein>
<dbReference type="InterPro" id="IPR004294">
    <property type="entry name" value="Carotenoid_Oase"/>
</dbReference>
<evidence type="ECO:0000256" key="6">
    <source>
        <dbReference type="SAM" id="MobiDB-lite"/>
    </source>
</evidence>
<gene>
    <name evidence="7" type="ORF">SNOG_01683</name>
</gene>
<dbReference type="GO" id="GO:0016702">
    <property type="term" value="F:oxidoreductase activity, acting on single donors with incorporation of molecular oxygen, incorporation of two atoms of oxygen"/>
    <property type="evidence" value="ECO:0007669"/>
    <property type="project" value="InterPro"/>
</dbReference>
<comment type="cofactor">
    <cofactor evidence="5">
        <name>Fe(2+)</name>
        <dbReference type="ChEBI" id="CHEBI:29033"/>
    </cofactor>
    <text evidence="5">Binds 1 Fe(2+) ion per subunit.</text>
</comment>
<proteinExistence type="inferred from homology"/>
<evidence type="ECO:0000313" key="8">
    <source>
        <dbReference type="Proteomes" id="UP000001055"/>
    </source>
</evidence>
<evidence type="ECO:0000256" key="1">
    <source>
        <dbReference type="ARBA" id="ARBA00006787"/>
    </source>
</evidence>
<dbReference type="InParanoid" id="Q0V2T1"/>
<comment type="similarity">
    <text evidence="1">Belongs to the carotenoid oxygenase family.</text>
</comment>
<dbReference type="AlphaFoldDB" id="Q0V2T1"/>
<name>Q0V2T1_PHANO</name>